<protein>
    <submittedName>
        <fullName evidence="4">Protein-tyrosine/Dual-specificity phosphatase</fullName>
    </submittedName>
</protein>
<dbReference type="GO" id="GO:1990444">
    <property type="term" value="F:F-box domain binding"/>
    <property type="evidence" value="ECO:0007669"/>
    <property type="project" value="TreeGrafter"/>
</dbReference>
<comment type="caution">
    <text evidence="4">The sequence shown here is derived from an EMBL/GenBank/DDBJ whole genome shotgun (WGS) entry which is preliminary data.</text>
</comment>
<dbReference type="GO" id="GO:0005737">
    <property type="term" value="C:cytoplasm"/>
    <property type="evidence" value="ECO:0007669"/>
    <property type="project" value="TreeGrafter"/>
</dbReference>
<dbReference type="GO" id="GO:0005654">
    <property type="term" value="C:nucleoplasm"/>
    <property type="evidence" value="ECO:0007669"/>
    <property type="project" value="TreeGrafter"/>
</dbReference>
<dbReference type="Gene3D" id="3.90.190.10">
    <property type="entry name" value="Protein tyrosine phosphatase superfamily"/>
    <property type="match status" value="1"/>
</dbReference>
<dbReference type="InterPro" id="IPR020422">
    <property type="entry name" value="TYR_PHOSPHATASE_DUAL_dom"/>
</dbReference>
<dbReference type="Pfam" id="PF00782">
    <property type="entry name" value="DSPc"/>
    <property type="match status" value="1"/>
</dbReference>
<reference evidence="4" key="2">
    <citation type="journal article" date="2023" name="IMA Fungus">
        <title>Comparative genomic study of the Penicillium genus elucidates a diverse pangenome and 15 lateral gene transfer events.</title>
        <authorList>
            <person name="Petersen C."/>
            <person name="Sorensen T."/>
            <person name="Nielsen M.R."/>
            <person name="Sondergaard T.E."/>
            <person name="Sorensen J.L."/>
            <person name="Fitzpatrick D.A."/>
            <person name="Frisvad J.C."/>
            <person name="Nielsen K.L."/>
        </authorList>
    </citation>
    <scope>NUCLEOTIDE SEQUENCE</scope>
    <source>
        <strain evidence="4">IBT 22155</strain>
    </source>
</reference>
<evidence type="ECO:0000256" key="1">
    <source>
        <dbReference type="ARBA" id="ARBA00009649"/>
    </source>
</evidence>
<dbReference type="PANTHER" id="PTHR46588">
    <property type="entry name" value="SERINE/THREONINE/TYROSINE-INTERACTING PROTEIN"/>
    <property type="match status" value="1"/>
</dbReference>
<feature type="domain" description="Tyrosine specific protein phosphatases" evidence="3">
    <location>
        <begin position="164"/>
        <end position="247"/>
    </location>
</feature>
<dbReference type="PANTHER" id="PTHR46588:SF1">
    <property type="entry name" value="SERINE_THREONINE_TYROSINE-INTERACTING PROTEIN"/>
    <property type="match status" value="1"/>
</dbReference>
<dbReference type="GO" id="GO:0062026">
    <property type="term" value="P:negative regulation of SCF-dependent proteasomal ubiquitin-dependent catabolic process"/>
    <property type="evidence" value="ECO:0007669"/>
    <property type="project" value="TreeGrafter"/>
</dbReference>
<dbReference type="AlphaFoldDB" id="A0A9W9L2P4"/>
<dbReference type="OrthoDB" id="10252009at2759"/>
<dbReference type="GO" id="GO:0140096">
    <property type="term" value="F:catalytic activity, acting on a protein"/>
    <property type="evidence" value="ECO:0007669"/>
    <property type="project" value="UniProtKB-ARBA"/>
</dbReference>
<keyword evidence="5" id="KW-1185">Reference proteome</keyword>
<dbReference type="CDD" id="cd14498">
    <property type="entry name" value="DSP"/>
    <property type="match status" value="1"/>
</dbReference>
<dbReference type="RefSeq" id="XP_056522407.1">
    <property type="nucleotide sequence ID" value="XM_056665457.1"/>
</dbReference>
<dbReference type="GeneID" id="81404627"/>
<reference evidence="4" key="1">
    <citation type="submission" date="2022-11" db="EMBL/GenBank/DDBJ databases">
        <authorList>
            <person name="Petersen C."/>
        </authorList>
    </citation>
    <scope>NUCLEOTIDE SEQUENCE</scope>
    <source>
        <strain evidence="4">IBT 22155</strain>
    </source>
</reference>
<dbReference type="EMBL" id="JAPQKL010000004">
    <property type="protein sequence ID" value="KAJ5135435.1"/>
    <property type="molecule type" value="Genomic_DNA"/>
</dbReference>
<dbReference type="InterPro" id="IPR029021">
    <property type="entry name" value="Prot-tyrosine_phosphatase-like"/>
</dbReference>
<evidence type="ECO:0000313" key="5">
    <source>
        <dbReference type="Proteomes" id="UP001149079"/>
    </source>
</evidence>
<dbReference type="InterPro" id="IPR000340">
    <property type="entry name" value="Dual-sp_phosphatase_cat-dom"/>
</dbReference>
<comment type="similarity">
    <text evidence="1">Belongs to the protein-tyrosine phosphatase family. Non-receptor class subfamily.</text>
</comment>
<gene>
    <name evidence="4" type="ORF">N7515_004713</name>
</gene>
<evidence type="ECO:0000313" key="4">
    <source>
        <dbReference type="EMBL" id="KAJ5135435.1"/>
    </source>
</evidence>
<dbReference type="SMART" id="SM00195">
    <property type="entry name" value="DSPc"/>
    <property type="match status" value="1"/>
</dbReference>
<organism evidence="4 5">
    <name type="scientific">Penicillium bovifimosum</name>
    <dbReference type="NCBI Taxonomy" id="126998"/>
    <lineage>
        <taxon>Eukaryota</taxon>
        <taxon>Fungi</taxon>
        <taxon>Dikarya</taxon>
        <taxon>Ascomycota</taxon>
        <taxon>Pezizomycotina</taxon>
        <taxon>Eurotiomycetes</taxon>
        <taxon>Eurotiomycetidae</taxon>
        <taxon>Eurotiales</taxon>
        <taxon>Aspergillaceae</taxon>
        <taxon>Penicillium</taxon>
    </lineage>
</organism>
<proteinExistence type="inferred from homology"/>
<dbReference type="InterPro" id="IPR052449">
    <property type="entry name" value="STYX-Interacting_Phosphatase"/>
</dbReference>
<feature type="region of interest" description="Disordered" evidence="2">
    <location>
        <begin position="272"/>
        <end position="329"/>
    </location>
</feature>
<dbReference type="GO" id="GO:0070372">
    <property type="term" value="P:regulation of ERK1 and ERK2 cascade"/>
    <property type="evidence" value="ECO:0007669"/>
    <property type="project" value="TreeGrafter"/>
</dbReference>
<evidence type="ECO:0000256" key="2">
    <source>
        <dbReference type="SAM" id="MobiDB-lite"/>
    </source>
</evidence>
<accession>A0A9W9L2P4</accession>
<feature type="compositionally biased region" description="Acidic residues" evidence="2">
    <location>
        <begin position="297"/>
        <end position="308"/>
    </location>
</feature>
<evidence type="ECO:0000259" key="3">
    <source>
        <dbReference type="PROSITE" id="PS50056"/>
    </source>
</evidence>
<dbReference type="SUPFAM" id="SSF52799">
    <property type="entry name" value="(Phosphotyrosine protein) phosphatases II"/>
    <property type="match status" value="1"/>
</dbReference>
<dbReference type="PROSITE" id="PS50056">
    <property type="entry name" value="TYR_PHOSPHATASE_2"/>
    <property type="match status" value="1"/>
</dbReference>
<name>A0A9W9L2P4_9EURO</name>
<dbReference type="InterPro" id="IPR000387">
    <property type="entry name" value="Tyr_Pase_dom"/>
</dbReference>
<dbReference type="Proteomes" id="UP001149079">
    <property type="component" value="Unassembled WGS sequence"/>
</dbReference>
<sequence>MSQNGHSHYVRTQEYTAGPAYARPSGPLGTSAYYGAAHSAVPDIEAISTRGMSTHDFAEGDFVSERFSNHVDLGGSITPRSFSPSQWTYAMRHQAQSVLPFLYLGSSACLRDKAYMLEEGFTLLLAVRSRHSFLARFVSGDKAAAELGIMADTVDVMDHQELISAFPRAIRRINDHLDGTDLAMNGVKLDDQQPKRKVLVFCESGNERSAGVVVAYLMVMLGINHAQSAQLVQQRRFSVAIEDDMKCILVAFEHILSAKRDVERAKQTPTVSGFATLAPPPQSQTLSKKRSFRDRIMDDDDDDDDMAVDGDGIRFDERMPSAPFQDRAF</sequence>